<keyword evidence="3" id="KW-1185">Reference proteome</keyword>
<feature type="region of interest" description="Disordered" evidence="1">
    <location>
        <begin position="67"/>
        <end position="103"/>
    </location>
</feature>
<feature type="compositionally biased region" description="Polar residues" evidence="1">
    <location>
        <begin position="94"/>
        <end position="103"/>
    </location>
</feature>
<reference evidence="2 3" key="1">
    <citation type="submission" date="2021-06" db="EMBL/GenBank/DDBJ databases">
        <title>Chromosome-level genome assembly of the red-tail catfish (Hemibagrus wyckioides).</title>
        <authorList>
            <person name="Shao F."/>
        </authorList>
    </citation>
    <scope>NUCLEOTIDE SEQUENCE [LARGE SCALE GENOMIC DNA]</scope>
    <source>
        <strain evidence="2">EC202008001</strain>
        <tissue evidence="2">Blood</tissue>
    </source>
</reference>
<name>A0A9D3NHV5_9TELE</name>
<sequence>MQTEKEMAETGLSKEEGLMSEYHCGLHHGLHHGPQLAWAALREDQVMEQGPAPLPMLHLTGPFITQTPVTVTDGSGPGLAPHQRQNHTAHKPTDSWSAVSSGG</sequence>
<evidence type="ECO:0000256" key="1">
    <source>
        <dbReference type="SAM" id="MobiDB-lite"/>
    </source>
</evidence>
<comment type="caution">
    <text evidence="2">The sequence shown here is derived from an EMBL/GenBank/DDBJ whole genome shotgun (WGS) entry which is preliminary data.</text>
</comment>
<evidence type="ECO:0000313" key="2">
    <source>
        <dbReference type="EMBL" id="KAG7321077.1"/>
    </source>
</evidence>
<dbReference type="Proteomes" id="UP000824219">
    <property type="component" value="Linkage Group LG18"/>
</dbReference>
<accession>A0A9D3NHV5</accession>
<proteinExistence type="predicted"/>
<evidence type="ECO:0000313" key="3">
    <source>
        <dbReference type="Proteomes" id="UP000824219"/>
    </source>
</evidence>
<organism evidence="2 3">
    <name type="scientific">Hemibagrus wyckioides</name>
    <dbReference type="NCBI Taxonomy" id="337641"/>
    <lineage>
        <taxon>Eukaryota</taxon>
        <taxon>Metazoa</taxon>
        <taxon>Chordata</taxon>
        <taxon>Craniata</taxon>
        <taxon>Vertebrata</taxon>
        <taxon>Euteleostomi</taxon>
        <taxon>Actinopterygii</taxon>
        <taxon>Neopterygii</taxon>
        <taxon>Teleostei</taxon>
        <taxon>Ostariophysi</taxon>
        <taxon>Siluriformes</taxon>
        <taxon>Bagridae</taxon>
        <taxon>Hemibagrus</taxon>
    </lineage>
</organism>
<gene>
    <name evidence="2" type="ORF">KOW79_015492</name>
</gene>
<dbReference type="AlphaFoldDB" id="A0A9D3NHV5"/>
<protein>
    <submittedName>
        <fullName evidence="2">Uncharacterized protein</fullName>
    </submittedName>
</protein>
<dbReference type="EMBL" id="JAHKSW010000018">
    <property type="protein sequence ID" value="KAG7321077.1"/>
    <property type="molecule type" value="Genomic_DNA"/>
</dbReference>